<dbReference type="InterPro" id="IPR020843">
    <property type="entry name" value="ER"/>
</dbReference>
<proteinExistence type="predicted"/>
<dbReference type="Gene3D" id="3.40.50.720">
    <property type="entry name" value="NAD(P)-binding Rossmann-like Domain"/>
    <property type="match status" value="1"/>
</dbReference>
<dbReference type="SUPFAM" id="SSF51735">
    <property type="entry name" value="NAD(P)-binding Rossmann-fold domains"/>
    <property type="match status" value="1"/>
</dbReference>
<reference evidence="3" key="1">
    <citation type="journal article" date="2014" name="Proc. Natl. Acad. Sci. U.S.A.">
        <title>Extensive sampling of basidiomycete genomes demonstrates inadequacy of the white-rot/brown-rot paradigm for wood decay fungi.</title>
        <authorList>
            <person name="Riley R."/>
            <person name="Salamov A.A."/>
            <person name="Brown D.W."/>
            <person name="Nagy L.G."/>
            <person name="Floudas D."/>
            <person name="Held B.W."/>
            <person name="Levasseur A."/>
            <person name="Lombard V."/>
            <person name="Morin E."/>
            <person name="Otillar R."/>
            <person name="Lindquist E.A."/>
            <person name="Sun H."/>
            <person name="LaButti K.M."/>
            <person name="Schmutz J."/>
            <person name="Jabbour D."/>
            <person name="Luo H."/>
            <person name="Baker S.E."/>
            <person name="Pisabarro A.G."/>
            <person name="Walton J.D."/>
            <person name="Blanchette R.A."/>
            <person name="Henrissat B."/>
            <person name="Martin F."/>
            <person name="Cullen D."/>
            <person name="Hibbett D.S."/>
            <person name="Grigoriev I.V."/>
        </authorList>
    </citation>
    <scope>NUCLEOTIDE SEQUENCE [LARGE SCALE GENOMIC DNA]</scope>
    <source>
        <strain evidence="3">FD-172 SS1</strain>
    </source>
</reference>
<dbReference type="HOGENOM" id="CLU_026673_16_1_1"/>
<dbReference type="SUPFAM" id="SSF50129">
    <property type="entry name" value="GroES-like"/>
    <property type="match status" value="1"/>
</dbReference>
<dbReference type="Pfam" id="PF08240">
    <property type="entry name" value="ADH_N"/>
    <property type="match status" value="1"/>
</dbReference>
<keyword evidence="3" id="KW-1185">Reference proteome</keyword>
<gene>
    <name evidence="2" type="ORF">BOTBODRAFT_176905</name>
</gene>
<evidence type="ECO:0000313" key="3">
    <source>
        <dbReference type="Proteomes" id="UP000027195"/>
    </source>
</evidence>
<accession>A0A067MK30</accession>
<dbReference type="PANTHER" id="PTHR45348:SF2">
    <property type="entry name" value="ZINC-TYPE ALCOHOL DEHYDROGENASE-LIKE PROTEIN C2E1P3.01"/>
    <property type="match status" value="1"/>
</dbReference>
<dbReference type="Proteomes" id="UP000027195">
    <property type="component" value="Unassembled WGS sequence"/>
</dbReference>
<name>A0A067MK30_BOTB1</name>
<dbReference type="AlphaFoldDB" id="A0A067MK30"/>
<dbReference type="InterPro" id="IPR013149">
    <property type="entry name" value="ADH-like_C"/>
</dbReference>
<dbReference type="FunCoup" id="A0A067MK30">
    <property type="interactions" value="16"/>
</dbReference>
<dbReference type="InterPro" id="IPR011032">
    <property type="entry name" value="GroES-like_sf"/>
</dbReference>
<dbReference type="Gene3D" id="3.90.180.10">
    <property type="entry name" value="Medium-chain alcohol dehydrogenases, catalytic domain"/>
    <property type="match status" value="1"/>
</dbReference>
<evidence type="ECO:0000259" key="1">
    <source>
        <dbReference type="SMART" id="SM00829"/>
    </source>
</evidence>
<dbReference type="InterPro" id="IPR013154">
    <property type="entry name" value="ADH-like_N"/>
</dbReference>
<dbReference type="EMBL" id="KL198054">
    <property type="protein sequence ID" value="KDQ11911.1"/>
    <property type="molecule type" value="Genomic_DNA"/>
</dbReference>
<dbReference type="STRING" id="930990.A0A067MK30"/>
<dbReference type="PANTHER" id="PTHR45348">
    <property type="entry name" value="HYPOTHETICAL OXIDOREDUCTASE (EUROFUNG)"/>
    <property type="match status" value="1"/>
</dbReference>
<dbReference type="InterPro" id="IPR036291">
    <property type="entry name" value="NAD(P)-bd_dom_sf"/>
</dbReference>
<evidence type="ECO:0000313" key="2">
    <source>
        <dbReference type="EMBL" id="KDQ11911.1"/>
    </source>
</evidence>
<dbReference type="InterPro" id="IPR047122">
    <property type="entry name" value="Trans-enoyl_RdTase-like"/>
</dbReference>
<dbReference type="OrthoDB" id="3233595at2759"/>
<sequence length="344" mass="37169">MSLPNTHRALVVIEQGKTAVREKNLPALDPQGVLIKVKAVALNPTDWKHVDFQLEPGASVGSDFAGDIVQIGAEAEGKGFSVGDAVAGYIRGGALDRDNGTFQEYVTTLPELVWHKPASLPYEDAAAMGGIALSTAVQALYHRLNLPKPWAPATTPTPLLVWAGSTAVGIFAIKLAKLSGFHIATTASPRNHQLLKDAGAEVVLDYKDPEAPKKIREWAEQYGGLKHALDTISEHGSTKLAANAFGPEGGKIITLLNVDKNKEQPWPSNVEPERTLIYSALDKKNADDFAGIHEWNEHITAFIEEGKLSSMPLKHWEGGLEGLTEALDYQRQGKVSAQKIVVKL</sequence>
<dbReference type="GO" id="GO:0016651">
    <property type="term" value="F:oxidoreductase activity, acting on NAD(P)H"/>
    <property type="evidence" value="ECO:0007669"/>
    <property type="project" value="InterPro"/>
</dbReference>
<dbReference type="SMART" id="SM00829">
    <property type="entry name" value="PKS_ER"/>
    <property type="match status" value="1"/>
</dbReference>
<dbReference type="InParanoid" id="A0A067MK30"/>
<feature type="domain" description="Enoyl reductase (ER)" evidence="1">
    <location>
        <begin position="16"/>
        <end position="342"/>
    </location>
</feature>
<dbReference type="CDD" id="cd08249">
    <property type="entry name" value="enoyl_reductase_like"/>
    <property type="match status" value="1"/>
</dbReference>
<dbReference type="Pfam" id="PF00107">
    <property type="entry name" value="ADH_zinc_N"/>
    <property type="match status" value="1"/>
</dbReference>
<protein>
    <recommendedName>
        <fullName evidence="1">Enoyl reductase (ER) domain-containing protein</fullName>
    </recommendedName>
</protein>
<organism evidence="2 3">
    <name type="scientific">Botryobasidium botryosum (strain FD-172 SS1)</name>
    <dbReference type="NCBI Taxonomy" id="930990"/>
    <lineage>
        <taxon>Eukaryota</taxon>
        <taxon>Fungi</taxon>
        <taxon>Dikarya</taxon>
        <taxon>Basidiomycota</taxon>
        <taxon>Agaricomycotina</taxon>
        <taxon>Agaricomycetes</taxon>
        <taxon>Cantharellales</taxon>
        <taxon>Botryobasidiaceae</taxon>
        <taxon>Botryobasidium</taxon>
    </lineage>
</organism>